<dbReference type="Proteomes" id="UP000600363">
    <property type="component" value="Unassembled WGS sequence"/>
</dbReference>
<keyword evidence="1" id="KW-0175">Coiled coil</keyword>
<keyword evidence="2" id="KW-0812">Transmembrane</keyword>
<evidence type="ECO:0000259" key="3">
    <source>
        <dbReference type="Pfam" id="PF25939"/>
    </source>
</evidence>
<name>A0A832RTE1_9EURY</name>
<accession>A0A832RTE1</accession>
<dbReference type="AlphaFoldDB" id="A0A832RTE1"/>
<feature type="domain" description="DUF7982" evidence="3">
    <location>
        <begin position="7"/>
        <end position="222"/>
    </location>
</feature>
<feature type="transmembrane region" description="Helical" evidence="2">
    <location>
        <begin position="64"/>
        <end position="83"/>
    </location>
</feature>
<evidence type="ECO:0000256" key="1">
    <source>
        <dbReference type="SAM" id="Coils"/>
    </source>
</evidence>
<evidence type="ECO:0000313" key="4">
    <source>
        <dbReference type="EMBL" id="HIH69865.1"/>
    </source>
</evidence>
<feature type="transmembrane region" description="Helical" evidence="2">
    <location>
        <begin position="38"/>
        <end position="58"/>
    </location>
</feature>
<proteinExistence type="predicted"/>
<reference evidence="4" key="1">
    <citation type="journal article" date="2020" name="bioRxiv">
        <title>A rank-normalized archaeal taxonomy based on genome phylogeny resolves widespread incomplete and uneven classifications.</title>
        <authorList>
            <person name="Rinke C."/>
            <person name="Chuvochina M."/>
            <person name="Mussig A.J."/>
            <person name="Chaumeil P.-A."/>
            <person name="Waite D.W."/>
            <person name="Whitman W.B."/>
            <person name="Parks D.H."/>
            <person name="Hugenholtz P."/>
        </authorList>
    </citation>
    <scope>NUCLEOTIDE SEQUENCE</scope>
    <source>
        <strain evidence="4">UBA12518</strain>
    </source>
</reference>
<dbReference type="EMBL" id="DUIH01000014">
    <property type="protein sequence ID" value="HIH69865.1"/>
    <property type="molecule type" value="Genomic_DNA"/>
</dbReference>
<organism evidence="4 5">
    <name type="scientific">Methermicoccus shengliensis</name>
    <dbReference type="NCBI Taxonomy" id="660064"/>
    <lineage>
        <taxon>Archaea</taxon>
        <taxon>Methanobacteriati</taxon>
        <taxon>Methanobacteriota</taxon>
        <taxon>Stenosarchaea group</taxon>
        <taxon>Methanomicrobia</taxon>
        <taxon>Methanosarcinales</taxon>
        <taxon>Methermicoccaceae</taxon>
        <taxon>Methermicoccus</taxon>
    </lineage>
</organism>
<sequence length="293" mass="32304">MATPFLELEKEVQKLAEENALLRQKYAREKRGEFHRSGLALIVFGAFVLVVGTLGYTGTTLSSLFVLSGVGTVFVGVLTVFLTPERFVRSEVMHRGLLSSLRAMDGILRDLGLSSSALYLPSTYKGRPLLVIPVSEKHFDLQGWLKRPSEGVFVVGKSAESCGLAFEPLGASLLSLIKDELHPSFSDEAETISQLMEEVYTHGLELCDAVELERLDGLIRVRFTSPLFLEFCVEVSRDAPLLCTGVGCPYCSLALLLVCESMETPLKKRGCTVHPEEQAIYVEAELYPLLRSP</sequence>
<evidence type="ECO:0000313" key="5">
    <source>
        <dbReference type="Proteomes" id="UP000600363"/>
    </source>
</evidence>
<dbReference type="RefSeq" id="WP_157203096.1">
    <property type="nucleotide sequence ID" value="NZ_DUIH01000014.1"/>
</dbReference>
<dbReference type="Pfam" id="PF25939">
    <property type="entry name" value="DUF7982"/>
    <property type="match status" value="1"/>
</dbReference>
<keyword evidence="2" id="KW-1133">Transmembrane helix</keyword>
<evidence type="ECO:0000256" key="2">
    <source>
        <dbReference type="SAM" id="Phobius"/>
    </source>
</evidence>
<gene>
    <name evidence="4" type="ORF">HA299_04510</name>
</gene>
<protein>
    <recommendedName>
        <fullName evidence="3">DUF7982 domain-containing protein</fullName>
    </recommendedName>
</protein>
<keyword evidence="2" id="KW-0472">Membrane</keyword>
<comment type="caution">
    <text evidence="4">The sequence shown here is derived from an EMBL/GenBank/DDBJ whole genome shotgun (WGS) entry which is preliminary data.</text>
</comment>
<dbReference type="InterPro" id="IPR058288">
    <property type="entry name" value="DUF7982"/>
</dbReference>
<feature type="coiled-coil region" evidence="1">
    <location>
        <begin position="5"/>
        <end position="32"/>
    </location>
</feature>